<dbReference type="Proteomes" id="UP000244004">
    <property type="component" value="Unassembled WGS sequence"/>
</dbReference>
<dbReference type="InterPro" id="IPR033746">
    <property type="entry name" value="GGa_phosphorylase"/>
</dbReference>
<dbReference type="InterPro" id="IPR016377">
    <property type="entry name" value="Sucrose_GGa_phosphorylase-rel"/>
</dbReference>
<gene>
    <name evidence="3" type="ORF">C1O12_10155</name>
</gene>
<dbReference type="Gene3D" id="3.90.400.10">
    <property type="entry name" value="Oligo-1,6-glucosidase, Domain 2"/>
    <property type="match status" value="1"/>
</dbReference>
<reference evidence="3 4" key="1">
    <citation type="submission" date="2018-01" db="EMBL/GenBank/DDBJ databases">
        <title>Geographic spread and resistance mechanisms of dominant carbapenem-resistant Enterobacter cloacae complex clones ST171 and ST78.</title>
        <authorList>
            <person name="Gomez-Simmonds A."/>
            <person name="Annavajhala M.K."/>
            <person name="Wang Z."/>
            <person name="Macesic N."/>
            <person name="Hu Y."/>
            <person name="Giddins M.J."/>
            <person name="O'Malley A."/>
            <person name="Toussaint N.C."/>
            <person name="Whittier S."/>
            <person name="Torres V.J."/>
            <person name="Uhlemann A.-C."/>
        </authorList>
    </citation>
    <scope>NUCLEOTIDE SEQUENCE [LARGE SCALE GENOMIC DNA]</scope>
    <source>
        <strain evidence="3 4">78</strain>
    </source>
</reference>
<dbReference type="AlphaFoldDB" id="A0A431SQ30"/>
<dbReference type="GO" id="GO:0005975">
    <property type="term" value="P:carbohydrate metabolic process"/>
    <property type="evidence" value="ECO:0007669"/>
    <property type="project" value="InterPro"/>
</dbReference>
<evidence type="ECO:0000313" key="3">
    <source>
        <dbReference type="EMBL" id="PTX88732.1"/>
    </source>
</evidence>
<dbReference type="Gene3D" id="3.20.20.80">
    <property type="entry name" value="Glycosidases"/>
    <property type="match status" value="1"/>
</dbReference>
<dbReference type="SUPFAM" id="SSF51445">
    <property type="entry name" value="(Trans)glycosidases"/>
    <property type="match status" value="1"/>
</dbReference>
<dbReference type="CDD" id="cd11356">
    <property type="entry name" value="AmyAc_Sucrose_phosphorylase-like_1"/>
    <property type="match status" value="1"/>
</dbReference>
<dbReference type="PANTHER" id="PTHR38784:SF1">
    <property type="entry name" value="SUCROSE PHOSPHORYLASE"/>
    <property type="match status" value="1"/>
</dbReference>
<dbReference type="InterPro" id="IPR017853">
    <property type="entry name" value="GH"/>
</dbReference>
<dbReference type="RefSeq" id="WP_022648302.1">
    <property type="nucleotide sequence ID" value="NZ_AP025764.1"/>
</dbReference>
<proteinExistence type="predicted"/>
<accession>A0A431SQ30</accession>
<dbReference type="InterPro" id="IPR013780">
    <property type="entry name" value="Glyco_hydro_b"/>
</dbReference>
<dbReference type="Pfam" id="PF00128">
    <property type="entry name" value="Alpha-amylase"/>
    <property type="match status" value="1"/>
</dbReference>
<evidence type="ECO:0000256" key="1">
    <source>
        <dbReference type="ARBA" id="ARBA00022676"/>
    </source>
</evidence>
<dbReference type="GeneID" id="99706092"/>
<dbReference type="InterPro" id="IPR045857">
    <property type="entry name" value="O16G_dom_2"/>
</dbReference>
<keyword evidence="1" id="KW-0328">Glycosyltransferase</keyword>
<evidence type="ECO:0000313" key="4">
    <source>
        <dbReference type="Proteomes" id="UP000244004"/>
    </source>
</evidence>
<dbReference type="PIRSF" id="PIRSF003059">
    <property type="entry name" value="Sucrose_phosphorylase"/>
    <property type="match status" value="1"/>
</dbReference>
<sequence>MENNVNAKIKYLINHIYGESFSDAHFDVLLTKLQQAAVNITEKRKSGWDEKDVVLITYADQISAKGEKALPVFTRFYNEWLSRTFSHVHLLPFYPWSSDDGFSVIDYHIVAPETGNWRDVAELKQSASLMFDFVCNHMSAKSEWFANYLAQKPGYEDFFISIDPETDLSAVTRPRALPLLTPFTLNDGSVRHLWTTFSDDQIDLNFASPQVLIAMVDVLLHYLMEGARYIRLDAVGFMWKIPGTTCIHLEQTHCLIQLFRAITDAGAPGTVIITETNVPHKDNISYFGDGENEAQMVYQFSLPPLVLHAVHRQDVKALCQWAGSLALPSSHTTWFNFLASHDGIGLNPLRGILPESEILSLVENLQQEGALVNWKNNPDGTRSPYEINVTYLDALSLQDSSDEERIARFLLAHAVLLSFPGVPAVYIQSILGSRNDYEGVERLGYNRAINRKKYTAGQLDSELNNKKSIRYQIYSRLSEFIAIRRGERAFHPDSQAAFDAVGKQILKIIRVAENGERITALFNFSNKMQTVYEQTLSGKELLSGQDISGTELILNPWQVMWIKEN</sequence>
<dbReference type="PANTHER" id="PTHR38784">
    <property type="entry name" value="SUCROSE PHOSPHORYLASE"/>
    <property type="match status" value="1"/>
</dbReference>
<evidence type="ECO:0000256" key="2">
    <source>
        <dbReference type="ARBA" id="ARBA00022679"/>
    </source>
</evidence>
<dbReference type="Gene3D" id="2.60.40.1180">
    <property type="entry name" value="Golgi alpha-mannosidase II"/>
    <property type="match status" value="1"/>
</dbReference>
<protein>
    <submittedName>
        <fullName evidence="3">Sugar phosphorylase</fullName>
    </submittedName>
</protein>
<name>A0A431SQ30_9ENTR</name>
<organism evidence="3 4">
    <name type="scientific">Enterobacter hormaechei</name>
    <dbReference type="NCBI Taxonomy" id="158836"/>
    <lineage>
        <taxon>Bacteria</taxon>
        <taxon>Pseudomonadati</taxon>
        <taxon>Pseudomonadota</taxon>
        <taxon>Gammaproteobacteria</taxon>
        <taxon>Enterobacterales</taxon>
        <taxon>Enterobacteriaceae</taxon>
        <taxon>Enterobacter</taxon>
        <taxon>Enterobacter cloacae complex</taxon>
    </lineage>
</organism>
<dbReference type="InterPro" id="IPR006047">
    <property type="entry name" value="GH13_cat_dom"/>
</dbReference>
<dbReference type="EMBL" id="PNXT01000001">
    <property type="protein sequence ID" value="PTX88732.1"/>
    <property type="molecule type" value="Genomic_DNA"/>
</dbReference>
<comment type="caution">
    <text evidence="3">The sequence shown here is derived from an EMBL/GenBank/DDBJ whole genome shotgun (WGS) entry which is preliminary data.</text>
</comment>
<keyword evidence="2" id="KW-0808">Transferase</keyword>
<dbReference type="GO" id="GO:0016757">
    <property type="term" value="F:glycosyltransferase activity"/>
    <property type="evidence" value="ECO:0007669"/>
    <property type="project" value="UniProtKB-KW"/>
</dbReference>
<dbReference type="SMART" id="SM00642">
    <property type="entry name" value="Aamy"/>
    <property type="match status" value="1"/>
</dbReference>